<dbReference type="InterPro" id="IPR051328">
    <property type="entry name" value="T7SS_ABC-Transporter"/>
</dbReference>
<dbReference type="EMBL" id="ATLK01000001">
    <property type="protein sequence ID" value="KFF30778.1"/>
    <property type="molecule type" value="Genomic_DNA"/>
</dbReference>
<keyword evidence="2 5" id="KW-0812">Transmembrane</keyword>
<reference evidence="6 7" key="1">
    <citation type="journal article" date="2014" name="Appl. Environ. Microbiol.">
        <title>Genomic encyclopedia of type strains of the genus Bifidobacterium.</title>
        <authorList>
            <person name="Milani C."/>
            <person name="Lugli G.A."/>
            <person name="Duranti S."/>
            <person name="Turroni F."/>
            <person name="Bottacini F."/>
            <person name="Mangifesta M."/>
            <person name="Sanchez B."/>
            <person name="Viappiani A."/>
            <person name="Mancabelli L."/>
            <person name="Taminiau B."/>
            <person name="Delcenserie V."/>
            <person name="Barrangou R."/>
            <person name="Margolles A."/>
            <person name="van Sinderen D."/>
            <person name="Ventura M."/>
        </authorList>
    </citation>
    <scope>NUCLEOTIDE SEQUENCE [LARGE SCALE GENOMIC DNA]</scope>
    <source>
        <strain evidence="6 7">DSM 19703</strain>
    </source>
</reference>
<evidence type="ECO:0000313" key="7">
    <source>
        <dbReference type="Proteomes" id="UP000028730"/>
    </source>
</evidence>
<evidence type="ECO:0000256" key="5">
    <source>
        <dbReference type="SAM" id="Phobius"/>
    </source>
</evidence>
<dbReference type="Proteomes" id="UP000028730">
    <property type="component" value="Unassembled WGS sequence"/>
</dbReference>
<dbReference type="PANTHER" id="PTHR43077:SF10">
    <property type="entry name" value="TRANSPORT PERMEASE PROTEIN"/>
    <property type="match status" value="1"/>
</dbReference>
<evidence type="ECO:0000256" key="4">
    <source>
        <dbReference type="ARBA" id="ARBA00023136"/>
    </source>
</evidence>
<sequence length="186" mass="20824">MRNAFAIVKRDILRLLRVPAAWVILFGLVFIPPLYSWFNVLGFWDPYGNTLNIRVAVVNQDRGADNEIMGKANLGNQIVSQLKGNSQLGWRSWTRTKHGPSEIRRKLRRDHHPKDFSKQLTGVITDGSARPQLEYYVNEKANALASKVTDTGASTVDKQVNNTFVSTVSKVVSSKVNSTGERLGQN</sequence>
<proteinExistence type="predicted"/>
<keyword evidence="7" id="KW-1185">Reference proteome</keyword>
<dbReference type="STRING" id="1341695.BBOMB_0089"/>
<name>A0A080N1T2_9BIFI</name>
<evidence type="ECO:0000256" key="1">
    <source>
        <dbReference type="ARBA" id="ARBA00004141"/>
    </source>
</evidence>
<comment type="caution">
    <text evidence="6">The sequence shown here is derived from an EMBL/GenBank/DDBJ whole genome shotgun (WGS) entry which is preliminary data.</text>
</comment>
<keyword evidence="4 5" id="KW-0472">Membrane</keyword>
<evidence type="ECO:0000256" key="3">
    <source>
        <dbReference type="ARBA" id="ARBA00022989"/>
    </source>
</evidence>
<feature type="transmembrane region" description="Helical" evidence="5">
    <location>
        <begin position="21"/>
        <end position="44"/>
    </location>
</feature>
<dbReference type="eggNOG" id="COG1511">
    <property type="taxonomic scope" value="Bacteria"/>
</dbReference>
<dbReference type="InterPro" id="IPR017500">
    <property type="entry name" value="Phage_infect_YhgE_N"/>
</dbReference>
<dbReference type="RefSeq" id="WP_052377311.1">
    <property type="nucleotide sequence ID" value="NZ_ATLK01000001.1"/>
</dbReference>
<protein>
    <submittedName>
        <fullName evidence="6">YhgE/Pip domain-containing protein</fullName>
    </submittedName>
</protein>
<evidence type="ECO:0000313" key="6">
    <source>
        <dbReference type="EMBL" id="KFF30778.1"/>
    </source>
</evidence>
<organism evidence="6 7">
    <name type="scientific">Bifidobacterium bombi DSM 19703</name>
    <dbReference type="NCBI Taxonomy" id="1341695"/>
    <lineage>
        <taxon>Bacteria</taxon>
        <taxon>Bacillati</taxon>
        <taxon>Actinomycetota</taxon>
        <taxon>Actinomycetes</taxon>
        <taxon>Bifidobacteriales</taxon>
        <taxon>Bifidobacteriaceae</taxon>
        <taxon>Bifidobacterium</taxon>
    </lineage>
</organism>
<dbReference type="NCBIfam" id="TIGR03061">
    <property type="entry name" value="pip_yhgE_Nterm"/>
    <property type="match status" value="1"/>
</dbReference>
<evidence type="ECO:0000256" key="2">
    <source>
        <dbReference type="ARBA" id="ARBA00022692"/>
    </source>
</evidence>
<gene>
    <name evidence="6" type="ORF">BBOMB_0089</name>
</gene>
<keyword evidence="3 5" id="KW-1133">Transmembrane helix</keyword>
<dbReference type="AlphaFoldDB" id="A0A080N1T2"/>
<comment type="subcellular location">
    <subcellularLocation>
        <location evidence="1">Membrane</location>
        <topology evidence="1">Multi-pass membrane protein</topology>
    </subcellularLocation>
</comment>
<accession>A0A080N1T2</accession>
<dbReference type="PANTHER" id="PTHR43077">
    <property type="entry name" value="TRANSPORT PERMEASE YVFS-RELATED"/>
    <property type="match status" value="1"/>
</dbReference>
<dbReference type="GO" id="GO:0016020">
    <property type="term" value="C:membrane"/>
    <property type="evidence" value="ECO:0007669"/>
    <property type="project" value="UniProtKB-SubCell"/>
</dbReference>